<comment type="caution">
    <text evidence="1">The sequence shown here is derived from an EMBL/GenBank/DDBJ whole genome shotgun (WGS) entry which is preliminary data.</text>
</comment>
<dbReference type="EMBL" id="JACXVP010000007">
    <property type="protein sequence ID" value="KAG5595722.1"/>
    <property type="molecule type" value="Genomic_DNA"/>
</dbReference>
<evidence type="ECO:0000313" key="2">
    <source>
        <dbReference type="Proteomes" id="UP000824120"/>
    </source>
</evidence>
<reference evidence="1 2" key="1">
    <citation type="submission" date="2020-09" db="EMBL/GenBank/DDBJ databases">
        <title>De no assembly of potato wild relative species, Solanum commersonii.</title>
        <authorList>
            <person name="Cho K."/>
        </authorList>
    </citation>
    <scope>NUCLEOTIDE SEQUENCE [LARGE SCALE GENOMIC DNA]</scope>
    <source>
        <strain evidence="1">LZ3.2</strain>
        <tissue evidence="1">Leaf</tissue>
    </source>
</reference>
<dbReference type="Proteomes" id="UP000824120">
    <property type="component" value="Chromosome 7"/>
</dbReference>
<protein>
    <submittedName>
        <fullName evidence="1">Uncharacterized protein</fullName>
    </submittedName>
</protein>
<evidence type="ECO:0000313" key="1">
    <source>
        <dbReference type="EMBL" id="KAG5595722.1"/>
    </source>
</evidence>
<keyword evidence="2" id="KW-1185">Reference proteome</keyword>
<organism evidence="1 2">
    <name type="scientific">Solanum commersonii</name>
    <name type="common">Commerson's wild potato</name>
    <name type="synonym">Commerson's nightshade</name>
    <dbReference type="NCBI Taxonomy" id="4109"/>
    <lineage>
        <taxon>Eukaryota</taxon>
        <taxon>Viridiplantae</taxon>
        <taxon>Streptophyta</taxon>
        <taxon>Embryophyta</taxon>
        <taxon>Tracheophyta</taxon>
        <taxon>Spermatophyta</taxon>
        <taxon>Magnoliopsida</taxon>
        <taxon>eudicotyledons</taxon>
        <taxon>Gunneridae</taxon>
        <taxon>Pentapetalae</taxon>
        <taxon>asterids</taxon>
        <taxon>lamiids</taxon>
        <taxon>Solanales</taxon>
        <taxon>Solanaceae</taxon>
        <taxon>Solanoideae</taxon>
        <taxon>Solaneae</taxon>
        <taxon>Solanum</taxon>
    </lineage>
</organism>
<name>A0A9J5Y6P1_SOLCO</name>
<sequence length="132" mass="14484">MLEDLEAEDDDVVEVNSKASAADGHLQQKALLTTYASIIRELQLLADGFSAMLKLYLSMHACYNFCLALDLNVTLTLAGGNTNFICTKMNLVSCHDVHTLHPMPSAGGSAQLNTNFSNIENQRRHSEQRCIA</sequence>
<accession>A0A9J5Y6P1</accession>
<dbReference type="OrthoDB" id="1325719at2759"/>
<gene>
    <name evidence="1" type="ORF">H5410_036954</name>
</gene>
<proteinExistence type="predicted"/>
<dbReference type="AlphaFoldDB" id="A0A9J5Y6P1"/>